<dbReference type="SUPFAM" id="SSF50978">
    <property type="entry name" value="WD40 repeat-like"/>
    <property type="match status" value="3"/>
</dbReference>
<evidence type="ECO:0000313" key="5">
    <source>
        <dbReference type="EMBL" id="MFC5058835.1"/>
    </source>
</evidence>
<dbReference type="SUPFAM" id="SSF52540">
    <property type="entry name" value="P-loop containing nucleoside triphosphate hydrolases"/>
    <property type="match status" value="1"/>
</dbReference>
<dbReference type="InterPro" id="IPR049052">
    <property type="entry name" value="nSTAND1"/>
</dbReference>
<dbReference type="InterPro" id="IPR001387">
    <property type="entry name" value="Cro/C1-type_HTH"/>
</dbReference>
<gene>
    <name evidence="5" type="ORF">ACFPFM_34420</name>
</gene>
<dbReference type="EMBL" id="JBHSJB010000034">
    <property type="protein sequence ID" value="MFC5058835.1"/>
    <property type="molecule type" value="Genomic_DNA"/>
</dbReference>
<proteinExistence type="predicted"/>
<keyword evidence="1 3" id="KW-0853">WD repeat</keyword>
<dbReference type="Pfam" id="PF13560">
    <property type="entry name" value="HTH_31"/>
    <property type="match status" value="1"/>
</dbReference>
<dbReference type="PANTHER" id="PTHR19879:SF9">
    <property type="entry name" value="TRANSCRIPTION INITIATION FACTOR TFIID SUBUNIT 5"/>
    <property type="match status" value="1"/>
</dbReference>
<dbReference type="CDD" id="cd00093">
    <property type="entry name" value="HTH_XRE"/>
    <property type="match status" value="1"/>
</dbReference>
<evidence type="ECO:0000256" key="1">
    <source>
        <dbReference type="ARBA" id="ARBA00022574"/>
    </source>
</evidence>
<dbReference type="Pfam" id="PF20703">
    <property type="entry name" value="nSTAND1"/>
    <property type="match status" value="1"/>
</dbReference>
<dbReference type="SMART" id="SM00530">
    <property type="entry name" value="HTH_XRE"/>
    <property type="match status" value="1"/>
</dbReference>
<keyword evidence="2" id="KW-0677">Repeat</keyword>
<feature type="repeat" description="WD" evidence="3">
    <location>
        <begin position="994"/>
        <end position="1029"/>
    </location>
</feature>
<dbReference type="PROSITE" id="PS50294">
    <property type="entry name" value="WD_REPEATS_REGION"/>
    <property type="match status" value="3"/>
</dbReference>
<feature type="repeat" description="WD" evidence="3">
    <location>
        <begin position="826"/>
        <end position="859"/>
    </location>
</feature>
<dbReference type="InterPro" id="IPR001680">
    <property type="entry name" value="WD40_rpt"/>
</dbReference>
<reference evidence="6" key="1">
    <citation type="journal article" date="2019" name="Int. J. Syst. Evol. Microbiol.">
        <title>The Global Catalogue of Microorganisms (GCM) 10K type strain sequencing project: providing services to taxonomists for standard genome sequencing and annotation.</title>
        <authorList>
            <consortium name="The Broad Institute Genomics Platform"/>
            <consortium name="The Broad Institute Genome Sequencing Center for Infectious Disease"/>
            <person name="Wu L."/>
            <person name="Ma J."/>
        </authorList>
    </citation>
    <scope>NUCLEOTIDE SEQUENCE [LARGE SCALE GENOMIC DNA]</scope>
    <source>
        <strain evidence="6">KCTC 12848</strain>
    </source>
</reference>
<protein>
    <submittedName>
        <fullName evidence="5">Helix-turn-helix domain-containing protein</fullName>
    </submittedName>
</protein>
<dbReference type="PROSITE" id="PS00678">
    <property type="entry name" value="WD_REPEATS_1"/>
    <property type="match status" value="2"/>
</dbReference>
<evidence type="ECO:0000259" key="4">
    <source>
        <dbReference type="SMART" id="SM00530"/>
    </source>
</evidence>
<organism evidence="5 6">
    <name type="scientific">Saccharothrix xinjiangensis</name>
    <dbReference type="NCBI Taxonomy" id="204798"/>
    <lineage>
        <taxon>Bacteria</taxon>
        <taxon>Bacillati</taxon>
        <taxon>Actinomycetota</taxon>
        <taxon>Actinomycetes</taxon>
        <taxon>Pseudonocardiales</taxon>
        <taxon>Pseudonocardiaceae</taxon>
        <taxon>Saccharothrix</taxon>
    </lineage>
</organism>
<dbReference type="InterPro" id="IPR036322">
    <property type="entry name" value="WD40_repeat_dom_sf"/>
</dbReference>
<dbReference type="PANTHER" id="PTHR19879">
    <property type="entry name" value="TRANSCRIPTION INITIATION FACTOR TFIID"/>
    <property type="match status" value="1"/>
</dbReference>
<dbReference type="InterPro" id="IPR027417">
    <property type="entry name" value="P-loop_NTPase"/>
</dbReference>
<sequence>MARRESPLRAEHHGLGEFAAELRKLRERAGGPTYRQLSRQAHYSPAALSEAANGRKLPSLAVTLAYVRACGGEVSSWEARWRELSDQLAAPRAEPDDGRAPYAGLAAFQVEDADRFFGRDRLVGELVELVGRRRCTGVFGASGSGKSSVLRAGLVAASPGPSVVLTPGAHPVEELAARIAAFTGKTASALVTEFSSYPENLHLRVRQAVVGRHDDLLLVVDQFEEVFTLCADPAERAAFIAALTTAATAPTGRTRVVLGVRADFLGHCGRHPELVEALRGGHVLVAPMTADELREAVVAPANAVGCKVETALVTRLVSDAAGQPAALPLVSHALLETWRRRRGVVLTLAAYEEAGGIEHSIARSAEDVYARMSPDRQLVAKQVFLRLIAVGEGTEDTKRRVARDEVDHPEVLAALAEARLVVLDRDTAEPAHEALIHNWPRLRGWIAEDRAGLRSQRMLTDAARTWESLDRDPSALYRGTRLALAREWVDGEAWSRLTPGEQLFLEASIAADDAVHAAEHRRARRLRQLVSVMAVLLVLAFSATVFAVRAERSASEQAAIALAHKVITQAAGLRTTDPGLSLQLNLAAHRLARLPETRDAVLGAFAEPYATRITAARSVVVAPSGSVLAVVDDTSTRNARLVDVSDPRRPAHLAELPAVAGVAAVAFDPGGGRVAVAGAGRVVVVDVRDPRRPEVGQVLFEQEPTRTAVSLAFSPDGRRLAAGYGDRPALVRDLGDPIRLRRPERVGGDASRAVAFLSPTALAVLSGDRVDVVDVTTGATTTAVSGVGALTALAVAGSGRLLATAGEDRVVRLWEVGEGPARQLGVLRHGADVHAVAFDGAGRVLATAGQDQVTRLWDVADRGAPVEVAAPAGHLGPVTSVGFAAGGRSVVTAGGDRTVRLVDVADLPFRQATQVRSVVVAAARELVATVDDEGVLRLVHPLEPSGLRTARALTEHRGKVRAAALSPDGAHLVTVAEDDAVRVWRVADPAAPVLVGDAGEGRVVAFSPRSPYFATGGVDGWTRLWDVRTLFQTSVVADLDARSSPVNAVAFDETGERLVVTRLNGWTEEWGPTGPGGLVRRPRPSPTAAQVESLAVAVGGELVTVEQNGQAALWRRPERRWDANLGQHVEVAPREPVGSAVRAVAVRDGRVAVAGADGVLRVFDLGGSEPVRAVASFAAHASGVSSVVFAPGGSGLISAGDSAVRFWETDLAAVEERVCAVAHPRITAEQWARHLGDMPYDPPCGA</sequence>
<comment type="caution">
    <text evidence="5">The sequence shown here is derived from an EMBL/GenBank/DDBJ whole genome shotgun (WGS) entry which is preliminary data.</text>
</comment>
<dbReference type="Gene3D" id="2.130.10.10">
    <property type="entry name" value="YVTN repeat-like/Quinoprotein amine dehydrogenase"/>
    <property type="match status" value="4"/>
</dbReference>
<dbReference type="Pfam" id="PF00400">
    <property type="entry name" value="WD40"/>
    <property type="match status" value="6"/>
</dbReference>
<dbReference type="InterPro" id="IPR019775">
    <property type="entry name" value="WD40_repeat_CS"/>
</dbReference>
<feature type="repeat" description="WD" evidence="3">
    <location>
        <begin position="953"/>
        <end position="986"/>
    </location>
</feature>
<feature type="repeat" description="WD" evidence="3">
    <location>
        <begin position="871"/>
        <end position="904"/>
    </location>
</feature>
<evidence type="ECO:0000256" key="2">
    <source>
        <dbReference type="ARBA" id="ARBA00022737"/>
    </source>
</evidence>
<keyword evidence="6" id="KW-1185">Reference proteome</keyword>
<dbReference type="CDD" id="cd00200">
    <property type="entry name" value="WD40"/>
    <property type="match status" value="1"/>
</dbReference>
<accession>A0ABV9Y7Y7</accession>
<dbReference type="SMART" id="SM00320">
    <property type="entry name" value="WD40"/>
    <property type="match status" value="10"/>
</dbReference>
<dbReference type="RefSeq" id="WP_344040482.1">
    <property type="nucleotide sequence ID" value="NZ_BAAAKE010000023.1"/>
</dbReference>
<evidence type="ECO:0000256" key="3">
    <source>
        <dbReference type="PROSITE-ProRule" id="PRU00221"/>
    </source>
</evidence>
<name>A0ABV9Y7Y7_9PSEU</name>
<dbReference type="PROSITE" id="PS50082">
    <property type="entry name" value="WD_REPEATS_2"/>
    <property type="match status" value="5"/>
</dbReference>
<dbReference type="Proteomes" id="UP001595833">
    <property type="component" value="Unassembled WGS sequence"/>
</dbReference>
<dbReference type="InterPro" id="IPR015943">
    <property type="entry name" value="WD40/YVTN_repeat-like_dom_sf"/>
</dbReference>
<feature type="domain" description="HTH cro/C1-type" evidence="4">
    <location>
        <begin position="21"/>
        <end position="77"/>
    </location>
</feature>
<evidence type="ECO:0000313" key="6">
    <source>
        <dbReference type="Proteomes" id="UP001595833"/>
    </source>
</evidence>
<feature type="repeat" description="WD" evidence="3">
    <location>
        <begin position="790"/>
        <end position="824"/>
    </location>
</feature>